<keyword evidence="2" id="KW-1185">Reference proteome</keyword>
<dbReference type="RefSeq" id="WP_090987832.1">
    <property type="nucleotide sequence ID" value="NZ_FOJM01000024.1"/>
</dbReference>
<gene>
    <name evidence="1" type="ORF">SAMN04488511_1246</name>
</gene>
<sequence>MKKTITFFIVLMSGVNIYAQENIDLLTYENTQDINFFSSIKNGAQVKEYVTVSKNSVKIGDTLILGTPTSQEVNTRTYSGSYGTKARGGVAQSRSTAKKTYEFLQMGRPAGFGSIMAAMNGDAQSMADNSLKNTSVVVNEIKTYHRGSKNKPLYVVMVLGEINGRAFGINKYLSVMDTELAIESGEVLLKNRKMTRDEAIAKLKEAKELMEIDMMSKEDFEKLKKELAPIITAKPQN</sequence>
<dbReference type="OrthoDB" id="1239372at2"/>
<proteinExistence type="predicted"/>
<accession>A0A1I0U7F7</accession>
<name>A0A1I0U7F7_9SPHI</name>
<evidence type="ECO:0000313" key="2">
    <source>
        <dbReference type="Proteomes" id="UP000198836"/>
    </source>
</evidence>
<dbReference type="Proteomes" id="UP000198836">
    <property type="component" value="Unassembled WGS sequence"/>
</dbReference>
<evidence type="ECO:0000313" key="1">
    <source>
        <dbReference type="EMBL" id="SFA59850.1"/>
    </source>
</evidence>
<protein>
    <submittedName>
        <fullName evidence="1">Uncharacterized protein</fullName>
    </submittedName>
</protein>
<reference evidence="2" key="1">
    <citation type="submission" date="2016-10" db="EMBL/GenBank/DDBJ databases">
        <authorList>
            <person name="Varghese N."/>
            <person name="Submissions S."/>
        </authorList>
    </citation>
    <scope>NUCLEOTIDE SEQUENCE [LARGE SCALE GENOMIC DNA]</scope>
    <source>
        <strain evidence="2">DSM 18130</strain>
    </source>
</reference>
<dbReference type="STRING" id="332999.SAMN04488511_1246"/>
<organism evidence="1 2">
    <name type="scientific">Pedobacter suwonensis</name>
    <dbReference type="NCBI Taxonomy" id="332999"/>
    <lineage>
        <taxon>Bacteria</taxon>
        <taxon>Pseudomonadati</taxon>
        <taxon>Bacteroidota</taxon>
        <taxon>Sphingobacteriia</taxon>
        <taxon>Sphingobacteriales</taxon>
        <taxon>Sphingobacteriaceae</taxon>
        <taxon>Pedobacter</taxon>
    </lineage>
</organism>
<dbReference type="AlphaFoldDB" id="A0A1I0U7F7"/>
<dbReference type="EMBL" id="FOJM01000024">
    <property type="protein sequence ID" value="SFA59850.1"/>
    <property type="molecule type" value="Genomic_DNA"/>
</dbReference>